<keyword evidence="1" id="KW-1133">Transmembrane helix</keyword>
<dbReference type="RefSeq" id="WP_107580960.1">
    <property type="nucleotide sequence ID" value="NZ_JAERMS010000052.1"/>
</dbReference>
<name>A0ABS3M8B1_9BACT</name>
<evidence type="ECO:0000313" key="3">
    <source>
        <dbReference type="EMBL" id="MBO1364355.1"/>
    </source>
</evidence>
<reference evidence="3 4" key="1">
    <citation type="submission" date="2021-01" db="EMBL/GenBank/DDBJ databases">
        <title>Prevotella A2931 sp. nov.</title>
        <authorList>
            <person name="Buhl M."/>
            <person name="Oberhettinger P."/>
        </authorList>
    </citation>
    <scope>NUCLEOTIDE SEQUENCE [LARGE SCALE GENOMIC DNA]</scope>
    <source>
        <strain evidence="3 4">A2931</strain>
    </source>
</reference>
<dbReference type="EMBL" id="JAERMS010000052">
    <property type="protein sequence ID" value="MBO1364355.1"/>
    <property type="molecule type" value="Genomic_DNA"/>
</dbReference>
<evidence type="ECO:0000313" key="4">
    <source>
        <dbReference type="Proteomes" id="UP000664265"/>
    </source>
</evidence>
<feature type="transmembrane region" description="Helical" evidence="1">
    <location>
        <begin position="60"/>
        <end position="83"/>
    </location>
</feature>
<feature type="transmembrane region" description="Helical" evidence="1">
    <location>
        <begin position="199"/>
        <end position="220"/>
    </location>
</feature>
<dbReference type="PANTHER" id="PTHR14969">
    <property type="entry name" value="SPHINGOSINE-1-PHOSPHATE PHOSPHOHYDROLASE"/>
    <property type="match status" value="1"/>
</dbReference>
<feature type="transmembrane region" description="Helical" evidence="1">
    <location>
        <begin position="31"/>
        <end position="53"/>
    </location>
</feature>
<feature type="transmembrane region" description="Helical" evidence="1">
    <location>
        <begin position="114"/>
        <end position="135"/>
    </location>
</feature>
<feature type="transmembrane region" description="Helical" evidence="1">
    <location>
        <begin position="142"/>
        <end position="160"/>
    </location>
</feature>
<protein>
    <submittedName>
        <fullName evidence="3">Phosphatase PAP2 family protein</fullName>
    </submittedName>
</protein>
<proteinExistence type="predicted"/>
<keyword evidence="4" id="KW-1185">Reference proteome</keyword>
<dbReference type="Pfam" id="PF01569">
    <property type="entry name" value="PAP2"/>
    <property type="match status" value="1"/>
</dbReference>
<feature type="transmembrane region" description="Helical" evidence="1">
    <location>
        <begin position="166"/>
        <end position="187"/>
    </location>
</feature>
<accession>A0ABS3M8B1</accession>
<dbReference type="InterPro" id="IPR036938">
    <property type="entry name" value="PAP2/HPO_sf"/>
</dbReference>
<evidence type="ECO:0000256" key="1">
    <source>
        <dbReference type="SAM" id="Phobius"/>
    </source>
</evidence>
<dbReference type="SUPFAM" id="SSF48317">
    <property type="entry name" value="Acid phosphatase/Vanadium-dependent haloperoxidase"/>
    <property type="match status" value="1"/>
</dbReference>
<gene>
    <name evidence="3" type="ORF">JHU38_11375</name>
</gene>
<comment type="caution">
    <text evidence="3">The sequence shown here is derived from an EMBL/GenBank/DDBJ whole genome shotgun (WGS) entry which is preliminary data.</text>
</comment>
<dbReference type="SMART" id="SM00014">
    <property type="entry name" value="acidPPc"/>
    <property type="match status" value="1"/>
</dbReference>
<keyword evidence="1" id="KW-0812">Transmembrane</keyword>
<dbReference type="InterPro" id="IPR000326">
    <property type="entry name" value="PAP2/HPO"/>
</dbReference>
<feature type="domain" description="Phosphatidic acid phosphatase type 2/haloperoxidase" evidence="2">
    <location>
        <begin position="65"/>
        <end position="181"/>
    </location>
</feature>
<dbReference type="PANTHER" id="PTHR14969:SF13">
    <property type="entry name" value="AT30094P"/>
    <property type="match status" value="1"/>
</dbReference>
<keyword evidence="1" id="KW-0472">Membrane</keyword>
<sequence length="222" mass="25712">MLYLLIQYLMNWDCHIFLAINGIHSPYWDSFMYLVSGKAIWIPLYVTFLLVLLKNFNYRVVLSILLTIGFIILITDTFTSQIVRPAVARLRPSNLESPISEMVHIVDGVRGGAYGFPSAHAGNSFGFAFFICYLFRRNWLSFFMIVWAMVICYSRMYLGVHYFGDLFVGMLFAFGGSTIAYLVLLRVNGPCHARDLRYPYWPVWVGLSTFFLIFISAFFFRV</sequence>
<organism evidence="3 4">
    <name type="scientific">Prevotella illustrans</name>
    <dbReference type="NCBI Taxonomy" id="2800387"/>
    <lineage>
        <taxon>Bacteria</taxon>
        <taxon>Pseudomonadati</taxon>
        <taxon>Bacteroidota</taxon>
        <taxon>Bacteroidia</taxon>
        <taxon>Bacteroidales</taxon>
        <taxon>Prevotellaceae</taxon>
        <taxon>Prevotella</taxon>
    </lineage>
</organism>
<dbReference type="Gene3D" id="1.20.144.10">
    <property type="entry name" value="Phosphatidic acid phosphatase type 2/haloperoxidase"/>
    <property type="match status" value="1"/>
</dbReference>
<evidence type="ECO:0000259" key="2">
    <source>
        <dbReference type="SMART" id="SM00014"/>
    </source>
</evidence>
<dbReference type="Proteomes" id="UP000664265">
    <property type="component" value="Unassembled WGS sequence"/>
</dbReference>